<dbReference type="Proteomes" id="UP000228948">
    <property type="component" value="Chromosome"/>
</dbReference>
<reference evidence="2 3" key="1">
    <citation type="submission" date="2017-11" db="EMBL/GenBank/DDBJ databases">
        <title>Revised Sequence and Annotation of the Rhodobaca barguzinensis strain alga05 Genome.</title>
        <authorList>
            <person name="Kopejtka K."/>
            <person name="Tomasch J.M."/>
            <person name="Bunk B."/>
            <person name="Koblizek M."/>
        </authorList>
    </citation>
    <scope>NUCLEOTIDE SEQUENCE [LARGE SCALE GENOMIC DNA]</scope>
    <source>
        <strain evidence="3">alga05</strain>
    </source>
</reference>
<proteinExistence type="predicted"/>
<dbReference type="RefSeq" id="WP_071482072.1">
    <property type="nucleotide sequence ID" value="NZ_CP024899.1"/>
</dbReference>
<dbReference type="InterPro" id="IPR007791">
    <property type="entry name" value="DjlA_N"/>
</dbReference>
<name>A0A2K8KEE8_9RHOB</name>
<protein>
    <recommendedName>
        <fullName evidence="1">Co-chaperone DjlA N-terminal domain-containing protein</fullName>
    </recommendedName>
</protein>
<gene>
    <name evidence="2" type="ORF">BG454_09625</name>
</gene>
<evidence type="ECO:0000313" key="3">
    <source>
        <dbReference type="Proteomes" id="UP000228948"/>
    </source>
</evidence>
<dbReference type="SUPFAM" id="SSF158682">
    <property type="entry name" value="TerB-like"/>
    <property type="match status" value="1"/>
</dbReference>
<evidence type="ECO:0000259" key="1">
    <source>
        <dbReference type="Pfam" id="PF05099"/>
    </source>
</evidence>
<dbReference type="KEGG" id="rbg:BG454_09625"/>
<sequence length="162" mass="18218">MTEKAFEWIKGLFAPAPPQPTRPEMTGELAVAALLVRAARANDDYNKLQIAAIDDVLSRRFGLGPWDVSAMRAKAEALEATIGDSVHLTRAIKDAIVYEERPEYLCDLWRVILADGKRHEQEDGLMRLVSNLLGLRDRDSAHARQRVQARMDQVQDQSPLAR</sequence>
<dbReference type="Pfam" id="PF05099">
    <property type="entry name" value="TerB"/>
    <property type="match status" value="1"/>
</dbReference>
<dbReference type="AlphaFoldDB" id="A0A2K8KEE8"/>
<accession>A0A2K8KEE8</accession>
<dbReference type="InterPro" id="IPR029024">
    <property type="entry name" value="TerB-like"/>
</dbReference>
<dbReference type="CDD" id="cd07313">
    <property type="entry name" value="terB_like_2"/>
    <property type="match status" value="1"/>
</dbReference>
<dbReference type="EMBL" id="CP024899">
    <property type="protein sequence ID" value="ATX67801.1"/>
    <property type="molecule type" value="Genomic_DNA"/>
</dbReference>
<dbReference type="STRING" id="441209.GCA_001870665_01703"/>
<organism evidence="2 3">
    <name type="scientific">Roseinatronobacter bogoriensis subsp. barguzinensis</name>
    <dbReference type="NCBI Taxonomy" id="441209"/>
    <lineage>
        <taxon>Bacteria</taxon>
        <taxon>Pseudomonadati</taxon>
        <taxon>Pseudomonadota</taxon>
        <taxon>Alphaproteobacteria</taxon>
        <taxon>Rhodobacterales</taxon>
        <taxon>Paracoccaceae</taxon>
        <taxon>Roseinatronobacter</taxon>
    </lineage>
</organism>
<dbReference type="OrthoDB" id="5402150at2"/>
<keyword evidence="3" id="KW-1185">Reference proteome</keyword>
<dbReference type="Gene3D" id="1.10.3680.10">
    <property type="entry name" value="TerB-like"/>
    <property type="match status" value="1"/>
</dbReference>
<feature type="domain" description="Co-chaperone DjlA N-terminal" evidence="1">
    <location>
        <begin position="28"/>
        <end position="145"/>
    </location>
</feature>
<evidence type="ECO:0000313" key="2">
    <source>
        <dbReference type="EMBL" id="ATX67801.1"/>
    </source>
</evidence>